<organism evidence="6 7">
    <name type="scientific">Arachis hypogaea</name>
    <name type="common">Peanut</name>
    <dbReference type="NCBI Taxonomy" id="3818"/>
    <lineage>
        <taxon>Eukaryota</taxon>
        <taxon>Viridiplantae</taxon>
        <taxon>Streptophyta</taxon>
        <taxon>Embryophyta</taxon>
        <taxon>Tracheophyta</taxon>
        <taxon>Spermatophyta</taxon>
        <taxon>Magnoliopsida</taxon>
        <taxon>eudicotyledons</taxon>
        <taxon>Gunneridae</taxon>
        <taxon>Pentapetalae</taxon>
        <taxon>rosids</taxon>
        <taxon>fabids</taxon>
        <taxon>Fabales</taxon>
        <taxon>Fabaceae</taxon>
        <taxon>Papilionoideae</taxon>
        <taxon>50 kb inversion clade</taxon>
        <taxon>dalbergioids sensu lato</taxon>
        <taxon>Dalbergieae</taxon>
        <taxon>Pterocarpus clade</taxon>
        <taxon>Arachis</taxon>
    </lineage>
</organism>
<proteinExistence type="inferred from homology"/>
<keyword evidence="1 4" id="KW-0732">Signal</keyword>
<dbReference type="Proteomes" id="UP000289738">
    <property type="component" value="Chromosome B06"/>
</dbReference>
<protein>
    <recommendedName>
        <fullName evidence="5">Pectinesterase inhibitor domain-containing protein</fullName>
    </recommendedName>
</protein>
<evidence type="ECO:0000256" key="4">
    <source>
        <dbReference type="SAM" id="SignalP"/>
    </source>
</evidence>
<keyword evidence="2" id="KW-1015">Disulfide bond</keyword>
<dbReference type="Pfam" id="PF04043">
    <property type="entry name" value="PMEI"/>
    <property type="match status" value="1"/>
</dbReference>
<dbReference type="OrthoDB" id="1413774at2759"/>
<name>A0A444YUU2_ARAHY</name>
<dbReference type="CDD" id="cd15797">
    <property type="entry name" value="PMEI"/>
    <property type="match status" value="1"/>
</dbReference>
<feature type="signal peptide" evidence="4">
    <location>
        <begin position="1"/>
        <end position="31"/>
    </location>
</feature>
<evidence type="ECO:0000259" key="5">
    <source>
        <dbReference type="SMART" id="SM00856"/>
    </source>
</evidence>
<dbReference type="PANTHER" id="PTHR36710:SF20">
    <property type="entry name" value="PECTINESTERASE INHIBITOR DOMAIN PROTEIN"/>
    <property type="match status" value="1"/>
</dbReference>
<accession>A0A444YUU2</accession>
<dbReference type="InterPro" id="IPR035513">
    <property type="entry name" value="Invertase/methylesterase_inhib"/>
</dbReference>
<dbReference type="SMR" id="A0A444YUU2"/>
<dbReference type="InterPro" id="IPR034086">
    <property type="entry name" value="PMEI_plant"/>
</dbReference>
<keyword evidence="7" id="KW-1185">Reference proteome</keyword>
<evidence type="ECO:0000256" key="2">
    <source>
        <dbReference type="ARBA" id="ARBA00023157"/>
    </source>
</evidence>
<feature type="domain" description="Pectinesterase inhibitor" evidence="5">
    <location>
        <begin position="33"/>
        <end position="192"/>
    </location>
</feature>
<dbReference type="InterPro" id="IPR052421">
    <property type="entry name" value="PCW_Enzyme_Inhibitor"/>
</dbReference>
<evidence type="ECO:0000256" key="3">
    <source>
        <dbReference type="ARBA" id="ARBA00038471"/>
    </source>
</evidence>
<dbReference type="SMART" id="SM00856">
    <property type="entry name" value="PMEI"/>
    <property type="match status" value="1"/>
</dbReference>
<evidence type="ECO:0000313" key="7">
    <source>
        <dbReference type="Proteomes" id="UP000289738"/>
    </source>
</evidence>
<dbReference type="Gene3D" id="1.20.140.40">
    <property type="entry name" value="Invertase/pectin methylesterase inhibitor family protein"/>
    <property type="match status" value="1"/>
</dbReference>
<dbReference type="Gramene" id="arahy.Tifrunner.gnm2.ann2.Ah16g478300.1">
    <property type="protein sequence ID" value="arahy.Tifrunner.gnm2.ann2.Ah16g478300.1-CDS-1"/>
    <property type="gene ID" value="arahy.Tifrunner.gnm2.ann2.Ah16g478300"/>
</dbReference>
<dbReference type="InterPro" id="IPR006501">
    <property type="entry name" value="Pectinesterase_inhib_dom"/>
</dbReference>
<dbReference type="EMBL" id="SDMP01000016">
    <property type="protein sequence ID" value="RYR05701.1"/>
    <property type="molecule type" value="Genomic_DNA"/>
</dbReference>
<dbReference type="GO" id="GO:0046910">
    <property type="term" value="F:pectinesterase inhibitor activity"/>
    <property type="evidence" value="ECO:0007669"/>
    <property type="project" value="InterPro"/>
</dbReference>
<evidence type="ECO:0000256" key="1">
    <source>
        <dbReference type="ARBA" id="ARBA00022729"/>
    </source>
</evidence>
<reference evidence="6 7" key="1">
    <citation type="submission" date="2019-01" db="EMBL/GenBank/DDBJ databases">
        <title>Sequencing of cultivated peanut Arachis hypogaea provides insights into genome evolution and oil improvement.</title>
        <authorList>
            <person name="Chen X."/>
        </authorList>
    </citation>
    <scope>NUCLEOTIDE SEQUENCE [LARGE SCALE GENOMIC DNA]</scope>
    <source>
        <strain evidence="7">cv. Fuhuasheng</strain>
        <tissue evidence="6">Leaves</tissue>
    </source>
</reference>
<sequence>MVNFYVNRRPSLISSIVLIFLLLDASSLSYAANRVVEVNVICKQTKDRMKDVPFRVCYNFLNSIPGGAKGKDLVTLVQYTIGVVRAKITNTIHFIDSLIANSRNNPSLKHHYERCLDHFGEEGALGSIDYSGELLKKGDYQGVDVAAGSVNTNIEDCVYGDSPSDDPPLPDPSRLPEHASNVEKLVDILIVIAYLLYTG</sequence>
<comment type="caution">
    <text evidence="6">The sequence shown here is derived from an EMBL/GenBank/DDBJ whole genome shotgun (WGS) entry which is preliminary data.</text>
</comment>
<feature type="chain" id="PRO_5019243923" description="Pectinesterase inhibitor domain-containing protein" evidence="4">
    <location>
        <begin position="32"/>
        <end position="199"/>
    </location>
</feature>
<gene>
    <name evidence="6" type="ORF">Ahy_B06g085535</name>
</gene>
<evidence type="ECO:0000313" key="6">
    <source>
        <dbReference type="EMBL" id="RYR05701.1"/>
    </source>
</evidence>
<dbReference type="PANTHER" id="PTHR36710">
    <property type="entry name" value="PECTINESTERASE INHIBITOR-LIKE"/>
    <property type="match status" value="1"/>
</dbReference>
<dbReference type="AlphaFoldDB" id="A0A444YUU2"/>
<dbReference type="NCBIfam" id="TIGR01614">
    <property type="entry name" value="PME_inhib"/>
    <property type="match status" value="1"/>
</dbReference>
<comment type="similarity">
    <text evidence="3">Belongs to the PMEI family.</text>
</comment>
<dbReference type="SUPFAM" id="SSF101148">
    <property type="entry name" value="Plant invertase/pectin methylesterase inhibitor"/>
    <property type="match status" value="1"/>
</dbReference>